<keyword evidence="8" id="KW-0833">Ubl conjugation pathway</keyword>
<reference evidence="16" key="1">
    <citation type="submission" date="2022-12" db="EMBL/GenBank/DDBJ databases">
        <authorList>
            <person name="Petersen C."/>
        </authorList>
    </citation>
    <scope>NUCLEOTIDE SEQUENCE</scope>
    <source>
        <strain evidence="16">IBT 21472</strain>
    </source>
</reference>
<dbReference type="PANTHER" id="PTHR45977">
    <property type="entry name" value="TARGET OF ERK KINASE MPK-1"/>
    <property type="match status" value="1"/>
</dbReference>
<keyword evidence="6" id="KW-0479">Metal-binding</keyword>
<reference evidence="16" key="2">
    <citation type="journal article" date="2023" name="IMA Fungus">
        <title>Comparative genomic study of the Penicillium genus elucidates a diverse pangenome and 15 lateral gene transfer events.</title>
        <authorList>
            <person name="Petersen C."/>
            <person name="Sorensen T."/>
            <person name="Nielsen M.R."/>
            <person name="Sondergaard T.E."/>
            <person name="Sorensen J.L."/>
            <person name="Fitzpatrick D.A."/>
            <person name="Frisvad J.C."/>
            <person name="Nielsen K.L."/>
        </authorList>
    </citation>
    <scope>NUCLEOTIDE SEQUENCE</scope>
    <source>
        <strain evidence="16">IBT 21472</strain>
    </source>
</reference>
<evidence type="ECO:0000313" key="16">
    <source>
        <dbReference type="EMBL" id="KAJ5315064.1"/>
    </source>
</evidence>
<dbReference type="InterPro" id="IPR013083">
    <property type="entry name" value="Znf_RING/FYVE/PHD"/>
</dbReference>
<feature type="compositionally biased region" description="Polar residues" evidence="13">
    <location>
        <begin position="359"/>
        <end position="368"/>
    </location>
</feature>
<dbReference type="GO" id="GO:0016020">
    <property type="term" value="C:membrane"/>
    <property type="evidence" value="ECO:0007669"/>
    <property type="project" value="UniProtKB-SubCell"/>
</dbReference>
<evidence type="ECO:0000256" key="11">
    <source>
        <dbReference type="ARBA" id="ARBA00023136"/>
    </source>
</evidence>
<dbReference type="PANTHER" id="PTHR45977:SF4">
    <property type="entry name" value="RING-TYPE DOMAIN-CONTAINING PROTEIN"/>
    <property type="match status" value="1"/>
</dbReference>
<evidence type="ECO:0000256" key="9">
    <source>
        <dbReference type="ARBA" id="ARBA00022833"/>
    </source>
</evidence>
<keyword evidence="11 14" id="KW-0472">Membrane</keyword>
<evidence type="ECO:0000256" key="3">
    <source>
        <dbReference type="ARBA" id="ARBA00012483"/>
    </source>
</evidence>
<gene>
    <name evidence="16" type="ORF">N7476_005371</name>
</gene>
<dbReference type="EC" id="2.3.2.27" evidence="3"/>
<evidence type="ECO:0000256" key="4">
    <source>
        <dbReference type="ARBA" id="ARBA00022679"/>
    </source>
</evidence>
<evidence type="ECO:0000256" key="12">
    <source>
        <dbReference type="PROSITE-ProRule" id="PRU00175"/>
    </source>
</evidence>
<feature type="compositionally biased region" description="Low complexity" evidence="13">
    <location>
        <begin position="321"/>
        <end position="342"/>
    </location>
</feature>
<organism evidence="16 17">
    <name type="scientific">Penicillium atrosanguineum</name>
    <dbReference type="NCBI Taxonomy" id="1132637"/>
    <lineage>
        <taxon>Eukaryota</taxon>
        <taxon>Fungi</taxon>
        <taxon>Dikarya</taxon>
        <taxon>Ascomycota</taxon>
        <taxon>Pezizomycotina</taxon>
        <taxon>Eurotiomycetes</taxon>
        <taxon>Eurotiomycetidae</taxon>
        <taxon>Eurotiales</taxon>
        <taxon>Aspergillaceae</taxon>
        <taxon>Penicillium</taxon>
    </lineage>
</organism>
<feature type="compositionally biased region" description="Low complexity" evidence="13">
    <location>
        <begin position="188"/>
        <end position="197"/>
    </location>
</feature>
<dbReference type="OrthoDB" id="10255148at2759"/>
<sequence>MSRTEQPDSQATVATLFAGPGSASNSTSSVSENVGFRFVLDRTVQTLSSNSLPDSGSLSGLLFVPNLSPQDPCNSIISQYIPSNVTRHKDVTDYGYPIIGLAPWVTPECTQSFLSASREVNAEALVFFQPSSNDSGIPPPHSDQRWDLHDGDQWRKQNDYPIYAIPGPAGVTLMNELAWFSDGKPNQSSSDNDTSTDTSRKETSQRLFTMLDTETSSSQQPSLWNFVLAILGTIVGLSLVLVVFYRFLQRRRRQILIQRIEAGQVDVERLAMSVLRAPRELVDKLPIYTYTGEAPIVVPVTPKEEIKEEVQTSVTEVNGTPSLSNSPSSSPSSSSSISPPNSTRKVTGIRRPEPAVINPVTNEPAPSTNQHWDLQTSCAICLDEFMVGSSQLRELPCGHVFDPPCIDQYLIEQSSQCPLCKKSVLPVGSLQIPVTNALVRQEHAARNQE</sequence>
<evidence type="ECO:0000256" key="13">
    <source>
        <dbReference type="SAM" id="MobiDB-lite"/>
    </source>
</evidence>
<dbReference type="GO" id="GO:0016567">
    <property type="term" value="P:protein ubiquitination"/>
    <property type="evidence" value="ECO:0007669"/>
    <property type="project" value="TreeGrafter"/>
</dbReference>
<evidence type="ECO:0000259" key="15">
    <source>
        <dbReference type="PROSITE" id="PS50089"/>
    </source>
</evidence>
<protein>
    <recommendedName>
        <fullName evidence="3">RING-type E3 ubiquitin transferase</fullName>
        <ecNumber evidence="3">2.3.2.27</ecNumber>
    </recommendedName>
</protein>
<comment type="catalytic activity">
    <reaction evidence="1">
        <text>S-ubiquitinyl-[E2 ubiquitin-conjugating enzyme]-L-cysteine + [acceptor protein]-L-lysine = [E2 ubiquitin-conjugating enzyme]-L-cysteine + N(6)-ubiquitinyl-[acceptor protein]-L-lysine.</text>
        <dbReference type="EC" id="2.3.2.27"/>
    </reaction>
</comment>
<feature type="compositionally biased region" description="Polar residues" evidence="13">
    <location>
        <begin position="311"/>
        <end position="320"/>
    </location>
</feature>
<keyword evidence="4" id="KW-0808">Transferase</keyword>
<evidence type="ECO:0000256" key="14">
    <source>
        <dbReference type="SAM" id="Phobius"/>
    </source>
</evidence>
<dbReference type="CDD" id="cd16454">
    <property type="entry name" value="RING-H2_PA-TM-RING"/>
    <property type="match status" value="1"/>
</dbReference>
<evidence type="ECO:0000313" key="17">
    <source>
        <dbReference type="Proteomes" id="UP001147746"/>
    </source>
</evidence>
<comment type="subcellular location">
    <subcellularLocation>
        <location evidence="2">Membrane</location>
        <topology evidence="2">Multi-pass membrane protein</topology>
    </subcellularLocation>
</comment>
<proteinExistence type="predicted"/>
<evidence type="ECO:0000256" key="10">
    <source>
        <dbReference type="ARBA" id="ARBA00022989"/>
    </source>
</evidence>
<evidence type="ECO:0000256" key="7">
    <source>
        <dbReference type="ARBA" id="ARBA00022771"/>
    </source>
</evidence>
<feature type="region of interest" description="Disordered" evidence="13">
    <location>
        <begin position="183"/>
        <end position="203"/>
    </location>
</feature>
<keyword evidence="10 14" id="KW-1133">Transmembrane helix</keyword>
<comment type="caution">
    <text evidence="16">The sequence shown here is derived from an EMBL/GenBank/DDBJ whole genome shotgun (WGS) entry which is preliminary data.</text>
</comment>
<dbReference type="PROSITE" id="PS50089">
    <property type="entry name" value="ZF_RING_2"/>
    <property type="match status" value="1"/>
</dbReference>
<keyword evidence="17" id="KW-1185">Reference proteome</keyword>
<dbReference type="EMBL" id="JAPZBO010000005">
    <property type="protein sequence ID" value="KAJ5315064.1"/>
    <property type="molecule type" value="Genomic_DNA"/>
</dbReference>
<dbReference type="SMART" id="SM00184">
    <property type="entry name" value="RING"/>
    <property type="match status" value="1"/>
</dbReference>
<dbReference type="SUPFAM" id="SSF57850">
    <property type="entry name" value="RING/U-box"/>
    <property type="match status" value="1"/>
</dbReference>
<evidence type="ECO:0000256" key="1">
    <source>
        <dbReference type="ARBA" id="ARBA00000900"/>
    </source>
</evidence>
<feature type="region of interest" description="Disordered" evidence="13">
    <location>
        <begin position="308"/>
        <end position="368"/>
    </location>
</feature>
<evidence type="ECO:0000256" key="5">
    <source>
        <dbReference type="ARBA" id="ARBA00022692"/>
    </source>
</evidence>
<keyword evidence="7 12" id="KW-0863">Zinc-finger</keyword>
<dbReference type="GO" id="GO:0008270">
    <property type="term" value="F:zinc ion binding"/>
    <property type="evidence" value="ECO:0007669"/>
    <property type="project" value="UniProtKB-KW"/>
</dbReference>
<keyword evidence="9" id="KW-0862">Zinc</keyword>
<dbReference type="Proteomes" id="UP001147746">
    <property type="component" value="Unassembled WGS sequence"/>
</dbReference>
<keyword evidence="5 14" id="KW-0812">Transmembrane</keyword>
<dbReference type="AlphaFoldDB" id="A0A9W9U4E8"/>
<dbReference type="GO" id="GO:0006511">
    <property type="term" value="P:ubiquitin-dependent protein catabolic process"/>
    <property type="evidence" value="ECO:0007669"/>
    <property type="project" value="TreeGrafter"/>
</dbReference>
<dbReference type="Pfam" id="PF13639">
    <property type="entry name" value="zf-RING_2"/>
    <property type="match status" value="1"/>
</dbReference>
<accession>A0A9W9U4E8</accession>
<feature type="domain" description="RING-type" evidence="15">
    <location>
        <begin position="378"/>
        <end position="421"/>
    </location>
</feature>
<dbReference type="InterPro" id="IPR001841">
    <property type="entry name" value="Znf_RING"/>
</dbReference>
<evidence type="ECO:0000256" key="2">
    <source>
        <dbReference type="ARBA" id="ARBA00004141"/>
    </source>
</evidence>
<evidence type="ECO:0000256" key="6">
    <source>
        <dbReference type="ARBA" id="ARBA00022723"/>
    </source>
</evidence>
<dbReference type="GO" id="GO:0061630">
    <property type="term" value="F:ubiquitin protein ligase activity"/>
    <property type="evidence" value="ECO:0007669"/>
    <property type="project" value="UniProtKB-EC"/>
</dbReference>
<feature type="transmembrane region" description="Helical" evidence="14">
    <location>
        <begin position="223"/>
        <end position="248"/>
    </location>
</feature>
<name>A0A9W9U4E8_9EURO</name>
<evidence type="ECO:0000256" key="8">
    <source>
        <dbReference type="ARBA" id="ARBA00022786"/>
    </source>
</evidence>
<dbReference type="Gene3D" id="3.30.40.10">
    <property type="entry name" value="Zinc/RING finger domain, C3HC4 (zinc finger)"/>
    <property type="match status" value="1"/>
</dbReference>